<dbReference type="EC" id="1.16.3.2" evidence="9"/>
<keyword evidence="3 9" id="KW-0409">Iron storage</keyword>
<evidence type="ECO:0000256" key="9">
    <source>
        <dbReference type="RuleBase" id="RU361145"/>
    </source>
</evidence>
<feature type="binding site" evidence="8">
    <location>
        <position position="17"/>
    </location>
    <ligand>
        <name>Fe cation</name>
        <dbReference type="ChEBI" id="CHEBI:24875"/>
        <label>1</label>
    </ligand>
</feature>
<evidence type="ECO:0000313" key="11">
    <source>
        <dbReference type="EMBL" id="SEN81630.1"/>
    </source>
</evidence>
<protein>
    <recommendedName>
        <fullName evidence="9">Ferritin</fullName>
        <ecNumber evidence="9">1.16.3.2</ecNumber>
    </recommendedName>
</protein>
<dbReference type="GO" id="GO:0008199">
    <property type="term" value="F:ferric iron binding"/>
    <property type="evidence" value="ECO:0007669"/>
    <property type="project" value="InterPro"/>
</dbReference>
<evidence type="ECO:0000256" key="2">
    <source>
        <dbReference type="ARBA" id="ARBA00006950"/>
    </source>
</evidence>
<dbReference type="GO" id="GO:0042802">
    <property type="term" value="F:identical protein binding"/>
    <property type="evidence" value="ECO:0007669"/>
    <property type="project" value="UniProtKB-ARBA"/>
</dbReference>
<dbReference type="Gene3D" id="1.20.1260.10">
    <property type="match status" value="1"/>
</dbReference>
<dbReference type="InterPro" id="IPR012347">
    <property type="entry name" value="Ferritin-like"/>
</dbReference>
<keyword evidence="5" id="KW-0560">Oxidoreductase</keyword>
<keyword evidence="12" id="KW-1185">Reference proteome</keyword>
<proteinExistence type="inferred from homology"/>
<dbReference type="OrthoDB" id="9801481at2"/>
<dbReference type="GO" id="GO:0005829">
    <property type="term" value="C:cytosol"/>
    <property type="evidence" value="ECO:0007669"/>
    <property type="project" value="TreeGrafter"/>
</dbReference>
<feature type="binding site" evidence="8">
    <location>
        <position position="53"/>
    </location>
    <ligand>
        <name>Fe cation</name>
        <dbReference type="ChEBI" id="CHEBI:24875"/>
        <label>1</label>
    </ligand>
</feature>
<dbReference type="EMBL" id="FODF01000015">
    <property type="protein sequence ID" value="SEN81630.1"/>
    <property type="molecule type" value="Genomic_DNA"/>
</dbReference>
<keyword evidence="9" id="KW-0963">Cytoplasm</keyword>
<dbReference type="FunFam" id="1.20.1260.10:FF:000001">
    <property type="entry name" value="Non-heme ferritin"/>
    <property type="match status" value="1"/>
</dbReference>
<dbReference type="InterPro" id="IPR008331">
    <property type="entry name" value="Ferritin_DPS_dom"/>
</dbReference>
<comment type="function">
    <text evidence="1 9">Iron-storage protein.</text>
</comment>
<evidence type="ECO:0000256" key="6">
    <source>
        <dbReference type="ARBA" id="ARBA00023004"/>
    </source>
</evidence>
<dbReference type="PANTHER" id="PTHR11431">
    <property type="entry name" value="FERRITIN"/>
    <property type="match status" value="1"/>
</dbReference>
<keyword evidence="6 8" id="KW-0408">Iron</keyword>
<dbReference type="RefSeq" id="WP_091975950.1">
    <property type="nucleotide sequence ID" value="NZ_CAUWDX010000022.1"/>
</dbReference>
<comment type="similarity">
    <text evidence="2 9">Belongs to the ferritin family. Prokaryotic subfamily.</text>
</comment>
<keyword evidence="4 8" id="KW-0479">Metal-binding</keyword>
<dbReference type="PANTHER" id="PTHR11431:SF127">
    <property type="entry name" value="BACTERIAL NON-HEME FERRITIN"/>
    <property type="match status" value="1"/>
</dbReference>
<dbReference type="STRING" id="215200.SAMN05216454_11512"/>
<evidence type="ECO:0000259" key="10">
    <source>
        <dbReference type="PROSITE" id="PS50905"/>
    </source>
</evidence>
<dbReference type="CDD" id="cd01055">
    <property type="entry name" value="Nonheme_Ferritin"/>
    <property type="match status" value="1"/>
</dbReference>
<feature type="binding site" evidence="8">
    <location>
        <position position="50"/>
    </location>
    <ligand>
        <name>Fe cation</name>
        <dbReference type="ChEBI" id="CHEBI:24875"/>
        <label>1</label>
    </ligand>
</feature>
<evidence type="ECO:0000256" key="5">
    <source>
        <dbReference type="ARBA" id="ARBA00023002"/>
    </source>
</evidence>
<evidence type="ECO:0000313" key="12">
    <source>
        <dbReference type="Proteomes" id="UP000199512"/>
    </source>
</evidence>
<dbReference type="GO" id="GO:0006879">
    <property type="term" value="P:intracellular iron ion homeostasis"/>
    <property type="evidence" value="ECO:0007669"/>
    <property type="project" value="UniProtKB-KW"/>
</dbReference>
<feature type="binding site" evidence="8">
    <location>
        <position position="127"/>
    </location>
    <ligand>
        <name>Fe cation</name>
        <dbReference type="ChEBI" id="CHEBI:24875"/>
        <label>1</label>
    </ligand>
</feature>
<evidence type="ECO:0000256" key="8">
    <source>
        <dbReference type="PIRSR" id="PIRSR601519-1"/>
    </source>
</evidence>
<reference evidence="11 12" key="1">
    <citation type="submission" date="2016-10" db="EMBL/GenBank/DDBJ databases">
        <authorList>
            <person name="de Groot N.N."/>
        </authorList>
    </citation>
    <scope>NUCLEOTIDE SEQUENCE [LARGE SCALE GENOMIC DNA]</scope>
    <source>
        <strain evidence="11 12">Calf135</strain>
    </source>
</reference>
<dbReference type="Proteomes" id="UP000199512">
    <property type="component" value="Unassembled WGS sequence"/>
</dbReference>
<dbReference type="InterPro" id="IPR009078">
    <property type="entry name" value="Ferritin-like_SF"/>
</dbReference>
<dbReference type="InterPro" id="IPR041719">
    <property type="entry name" value="Ferritin_prok"/>
</dbReference>
<evidence type="ECO:0000256" key="7">
    <source>
        <dbReference type="ARBA" id="ARBA00048035"/>
    </source>
</evidence>
<accession>A0A1H8JLL4</accession>
<comment type="subcellular location">
    <subcellularLocation>
        <location evidence="9">Cytoplasm</location>
    </subcellularLocation>
</comment>
<feature type="domain" description="Ferritin-like diiron" evidence="10">
    <location>
        <begin position="1"/>
        <end position="145"/>
    </location>
</feature>
<feature type="binding site" evidence="8">
    <location>
        <position position="94"/>
    </location>
    <ligand>
        <name>Fe cation</name>
        <dbReference type="ChEBI" id="CHEBI:24875"/>
        <label>1</label>
    </ligand>
</feature>
<evidence type="ECO:0000256" key="1">
    <source>
        <dbReference type="ARBA" id="ARBA00002485"/>
    </source>
</evidence>
<dbReference type="InterPro" id="IPR009040">
    <property type="entry name" value="Ferritin-like_diiron"/>
</dbReference>
<dbReference type="PROSITE" id="PS50905">
    <property type="entry name" value="FERRITIN_LIKE"/>
    <property type="match status" value="1"/>
</dbReference>
<dbReference type="SUPFAM" id="SSF47240">
    <property type="entry name" value="Ferritin-like"/>
    <property type="match status" value="1"/>
</dbReference>
<gene>
    <name evidence="11" type="ORF">SAMN05216454_11512</name>
</gene>
<name>A0A1H8JLL4_9FIRM</name>
<dbReference type="GO" id="GO:0006826">
    <property type="term" value="P:iron ion transport"/>
    <property type="evidence" value="ECO:0007669"/>
    <property type="project" value="InterPro"/>
</dbReference>
<dbReference type="GO" id="GO:0004322">
    <property type="term" value="F:ferroxidase activity"/>
    <property type="evidence" value="ECO:0007669"/>
    <property type="project" value="TreeGrafter"/>
</dbReference>
<organism evidence="11 12">
    <name type="scientific">Peptostreptococcus russellii</name>
    <dbReference type="NCBI Taxonomy" id="215200"/>
    <lineage>
        <taxon>Bacteria</taxon>
        <taxon>Bacillati</taxon>
        <taxon>Bacillota</taxon>
        <taxon>Clostridia</taxon>
        <taxon>Peptostreptococcales</taxon>
        <taxon>Peptostreptococcaceae</taxon>
        <taxon>Peptostreptococcus</taxon>
    </lineage>
</organism>
<evidence type="ECO:0000256" key="3">
    <source>
        <dbReference type="ARBA" id="ARBA00022434"/>
    </source>
</evidence>
<dbReference type="AlphaFoldDB" id="A0A1H8JLL4"/>
<evidence type="ECO:0000256" key="4">
    <source>
        <dbReference type="ARBA" id="ARBA00022723"/>
    </source>
</evidence>
<dbReference type="Pfam" id="PF00210">
    <property type="entry name" value="Ferritin"/>
    <property type="match status" value="1"/>
</dbReference>
<comment type="catalytic activity">
    <reaction evidence="7 9">
        <text>4 Fe(2+) + O2 + 6 H2O = 4 iron(III) oxide-hydroxide + 12 H(+)</text>
        <dbReference type="Rhea" id="RHEA:11972"/>
        <dbReference type="ChEBI" id="CHEBI:15377"/>
        <dbReference type="ChEBI" id="CHEBI:15378"/>
        <dbReference type="ChEBI" id="CHEBI:15379"/>
        <dbReference type="ChEBI" id="CHEBI:29033"/>
        <dbReference type="ChEBI" id="CHEBI:78619"/>
        <dbReference type="EC" id="1.16.3.2"/>
    </reaction>
</comment>
<dbReference type="GO" id="GO:0008198">
    <property type="term" value="F:ferrous iron binding"/>
    <property type="evidence" value="ECO:0007669"/>
    <property type="project" value="TreeGrafter"/>
</dbReference>
<dbReference type="InterPro" id="IPR001519">
    <property type="entry name" value="Ferritin"/>
</dbReference>
<sequence length="173" mass="19966">MLSENLQNALNDQINFEYYSAYTYLGMAAYAEDLDFPGVANFFKVQAQEELDHAMTIYSYVFQKGGRVVLDSIDKPRFEYESLLNVFEEGLKHEQTVTKRIYNLADIALEEKEHATMSFLRWFIDEQVEEEESFTNLVKKVKRAANNEASLYLLDDELSTRAYVPSVPQGSSN</sequence>